<reference evidence="5" key="2">
    <citation type="submission" date="2020-09" db="EMBL/GenBank/DDBJ databases">
        <authorList>
            <person name="Sun Q."/>
            <person name="Kim S."/>
        </authorList>
    </citation>
    <scope>NUCLEOTIDE SEQUENCE</scope>
    <source>
        <strain evidence="5">KCTC 12870</strain>
    </source>
</reference>
<dbReference type="CDD" id="cd00009">
    <property type="entry name" value="AAA"/>
    <property type="match status" value="1"/>
</dbReference>
<evidence type="ECO:0000313" key="5">
    <source>
        <dbReference type="EMBL" id="GHB97590.1"/>
    </source>
</evidence>
<dbReference type="PIRSF" id="PIRSF002849">
    <property type="entry name" value="AAA_ATPase_chaperone_MoxR_prd"/>
    <property type="match status" value="1"/>
</dbReference>
<dbReference type="Gene3D" id="3.40.50.300">
    <property type="entry name" value="P-loop containing nucleotide triphosphate hydrolases"/>
    <property type="match status" value="1"/>
</dbReference>
<keyword evidence="1" id="KW-0547">Nucleotide-binding</keyword>
<dbReference type="InterPro" id="IPR050764">
    <property type="entry name" value="CbbQ/NirQ/NorQ/GpvN"/>
</dbReference>
<keyword evidence="2" id="KW-0067">ATP-binding</keyword>
<dbReference type="PANTHER" id="PTHR42759:SF1">
    <property type="entry name" value="MAGNESIUM-CHELATASE SUBUNIT CHLD"/>
    <property type="match status" value="1"/>
</dbReference>
<dbReference type="InterPro" id="IPR003593">
    <property type="entry name" value="AAA+_ATPase"/>
</dbReference>
<protein>
    <submittedName>
        <fullName evidence="5">ATPase AAA</fullName>
    </submittedName>
</protein>
<dbReference type="RefSeq" id="WP_189512903.1">
    <property type="nucleotide sequence ID" value="NZ_BMXG01000006.1"/>
</dbReference>
<feature type="domain" description="AAA+ ATPase" evidence="4">
    <location>
        <begin position="49"/>
        <end position="194"/>
    </location>
</feature>
<sequence length="335" mass="36296">MSQPPPVPASGETAVARVHDIRDRLMIELRKAVVGQDDVIEQLVITMLARGHALLTGVPGLGKTLLVRSIAESLSLGFKRIQFTPDLMPADIFGTEVVEEDPATGKRAFRFVKGPIFANVVLADEINRTPPKTQAALLEAMEERQVTAAGETHQLAPPFFVLATQNPIELEGTYPLPEAQLDRFLLNVVMDYLPAEDEVAMVSSTTSPNRNKPDPVLTGPEIEEIQALVRSVPVSTDVVRYAVRLVSATRPTLADASALAKEKIKWGAGSRASQALVLAGKARALLDGRYNVSVEDIKALAQPVLRHRVIPSFHAEAEGVTSDQLIQELLKTVEG</sequence>
<dbReference type="FunFam" id="3.40.50.300:FF:000640">
    <property type="entry name" value="MoxR family ATPase"/>
    <property type="match status" value="1"/>
</dbReference>
<evidence type="ECO:0000256" key="1">
    <source>
        <dbReference type="ARBA" id="ARBA00022741"/>
    </source>
</evidence>
<evidence type="ECO:0000313" key="6">
    <source>
        <dbReference type="Proteomes" id="UP000642829"/>
    </source>
</evidence>
<reference evidence="5" key="1">
    <citation type="journal article" date="2014" name="Int. J. Syst. Evol. Microbiol.">
        <title>Complete genome sequence of Corynebacterium casei LMG S-19264T (=DSM 44701T), isolated from a smear-ripened cheese.</title>
        <authorList>
            <consortium name="US DOE Joint Genome Institute (JGI-PGF)"/>
            <person name="Walter F."/>
            <person name="Albersmeier A."/>
            <person name="Kalinowski J."/>
            <person name="Ruckert C."/>
        </authorList>
    </citation>
    <scope>NUCLEOTIDE SEQUENCE</scope>
    <source>
        <strain evidence="5">KCTC 12870</strain>
    </source>
</reference>
<dbReference type="InterPro" id="IPR027417">
    <property type="entry name" value="P-loop_NTPase"/>
</dbReference>
<dbReference type="PANTHER" id="PTHR42759">
    <property type="entry name" value="MOXR FAMILY PROTEIN"/>
    <property type="match status" value="1"/>
</dbReference>
<accession>A0A8J3DIP6</accession>
<dbReference type="InterPro" id="IPR011703">
    <property type="entry name" value="ATPase_AAA-3"/>
</dbReference>
<dbReference type="AlphaFoldDB" id="A0A8J3DIP6"/>
<dbReference type="Gene3D" id="1.10.8.80">
    <property type="entry name" value="Magnesium chelatase subunit I, C-Terminal domain"/>
    <property type="match status" value="1"/>
</dbReference>
<dbReference type="SMART" id="SM00382">
    <property type="entry name" value="AAA"/>
    <property type="match status" value="1"/>
</dbReference>
<comment type="caution">
    <text evidence="5">The sequence shown here is derived from an EMBL/GenBank/DDBJ whole genome shotgun (WGS) entry which is preliminary data.</text>
</comment>
<dbReference type="Pfam" id="PF07726">
    <property type="entry name" value="AAA_3"/>
    <property type="match status" value="1"/>
</dbReference>
<gene>
    <name evidence="5" type="primary">moxR</name>
    <name evidence="5" type="ORF">GCM10007047_11790</name>
</gene>
<proteinExistence type="inferred from homology"/>
<dbReference type="InterPro" id="IPR041628">
    <property type="entry name" value="ChlI/MoxR_AAA_lid"/>
</dbReference>
<keyword evidence="6" id="KW-1185">Reference proteome</keyword>
<dbReference type="Pfam" id="PF17863">
    <property type="entry name" value="AAA_lid_2"/>
    <property type="match status" value="1"/>
</dbReference>
<name>A0A8J3DIP6_9BACT</name>
<evidence type="ECO:0000256" key="2">
    <source>
        <dbReference type="ARBA" id="ARBA00022840"/>
    </source>
</evidence>
<dbReference type="Proteomes" id="UP000642829">
    <property type="component" value="Unassembled WGS sequence"/>
</dbReference>
<evidence type="ECO:0000259" key="4">
    <source>
        <dbReference type="SMART" id="SM00382"/>
    </source>
</evidence>
<dbReference type="GO" id="GO:0016887">
    <property type="term" value="F:ATP hydrolysis activity"/>
    <property type="evidence" value="ECO:0007669"/>
    <property type="project" value="InterPro"/>
</dbReference>
<organism evidence="5 6">
    <name type="scientific">Cerasicoccus arenae</name>
    <dbReference type="NCBI Taxonomy" id="424488"/>
    <lineage>
        <taxon>Bacteria</taxon>
        <taxon>Pseudomonadati</taxon>
        <taxon>Verrucomicrobiota</taxon>
        <taxon>Opitutia</taxon>
        <taxon>Puniceicoccales</taxon>
        <taxon>Cerasicoccaceae</taxon>
        <taxon>Cerasicoccus</taxon>
    </lineage>
</organism>
<dbReference type="GO" id="GO:0005524">
    <property type="term" value="F:ATP binding"/>
    <property type="evidence" value="ECO:0007669"/>
    <property type="project" value="UniProtKB-KW"/>
</dbReference>
<dbReference type="SUPFAM" id="SSF52540">
    <property type="entry name" value="P-loop containing nucleoside triphosphate hydrolases"/>
    <property type="match status" value="1"/>
</dbReference>
<comment type="similarity">
    <text evidence="3">Belongs to the MoxR family.</text>
</comment>
<dbReference type="EMBL" id="BMXG01000006">
    <property type="protein sequence ID" value="GHB97590.1"/>
    <property type="molecule type" value="Genomic_DNA"/>
</dbReference>
<evidence type="ECO:0000256" key="3">
    <source>
        <dbReference type="ARBA" id="ARBA00061607"/>
    </source>
</evidence>